<proteinExistence type="predicted"/>
<dbReference type="EMBL" id="UINC01010328">
    <property type="protein sequence ID" value="SVA45990.1"/>
    <property type="molecule type" value="Genomic_DNA"/>
</dbReference>
<feature type="non-terminal residue" evidence="1">
    <location>
        <position position="1"/>
    </location>
</feature>
<protein>
    <submittedName>
        <fullName evidence="1">Uncharacterized protein</fullName>
    </submittedName>
</protein>
<accession>A0A381W0E0</accession>
<reference evidence="1" key="1">
    <citation type="submission" date="2018-05" db="EMBL/GenBank/DDBJ databases">
        <authorList>
            <person name="Lanie J.A."/>
            <person name="Ng W.-L."/>
            <person name="Kazmierczak K.M."/>
            <person name="Andrzejewski T.M."/>
            <person name="Davidsen T.M."/>
            <person name="Wayne K.J."/>
            <person name="Tettelin H."/>
            <person name="Glass J.I."/>
            <person name="Rusch D."/>
            <person name="Podicherti R."/>
            <person name="Tsui H.-C.T."/>
            <person name="Winkler M.E."/>
        </authorList>
    </citation>
    <scope>NUCLEOTIDE SEQUENCE</scope>
</reference>
<evidence type="ECO:0000313" key="1">
    <source>
        <dbReference type="EMBL" id="SVA45990.1"/>
    </source>
</evidence>
<gene>
    <name evidence="1" type="ORF">METZ01_LOCUS98844</name>
</gene>
<name>A0A381W0E0_9ZZZZ</name>
<organism evidence="1">
    <name type="scientific">marine metagenome</name>
    <dbReference type="NCBI Taxonomy" id="408172"/>
    <lineage>
        <taxon>unclassified sequences</taxon>
        <taxon>metagenomes</taxon>
        <taxon>ecological metagenomes</taxon>
    </lineage>
</organism>
<dbReference type="AlphaFoldDB" id="A0A381W0E0"/>
<sequence length="37" mass="4022">IKDGLPGTGQFEPQFWMTVNLPAHGDRASLQPTGIIQ</sequence>